<dbReference type="InParanoid" id="A0A1X7V3K5"/>
<reference evidence="1" key="1">
    <citation type="submission" date="2017-05" db="UniProtKB">
        <authorList>
            <consortium name="EnsemblMetazoa"/>
        </authorList>
    </citation>
    <scope>IDENTIFICATION</scope>
</reference>
<dbReference type="AlphaFoldDB" id="A0A1X7V3K5"/>
<name>A0A1X7V3K5_AMPQE</name>
<dbReference type="EnsemblMetazoa" id="Aqu2.1.34588_001">
    <property type="protein sequence ID" value="Aqu2.1.34588_001"/>
    <property type="gene ID" value="Aqu2.1.34588"/>
</dbReference>
<accession>A0A1X7V3K5</accession>
<protein>
    <submittedName>
        <fullName evidence="1">Uncharacterized protein</fullName>
    </submittedName>
</protein>
<sequence>MSVSSEDVTRLQLFDDMMSKFENEESPPFVGYDPSHPTIFLTLFKWYDDPEKAAEQLIELYPHDLP</sequence>
<organism evidence="1">
    <name type="scientific">Amphimedon queenslandica</name>
    <name type="common">Sponge</name>
    <dbReference type="NCBI Taxonomy" id="400682"/>
    <lineage>
        <taxon>Eukaryota</taxon>
        <taxon>Metazoa</taxon>
        <taxon>Porifera</taxon>
        <taxon>Demospongiae</taxon>
        <taxon>Heteroscleromorpha</taxon>
        <taxon>Haplosclerida</taxon>
        <taxon>Niphatidae</taxon>
        <taxon>Amphimedon</taxon>
    </lineage>
</organism>
<evidence type="ECO:0000313" key="1">
    <source>
        <dbReference type="EnsemblMetazoa" id="Aqu2.1.34588_001"/>
    </source>
</evidence>
<proteinExistence type="predicted"/>